<dbReference type="PROSITE" id="PS51703">
    <property type="entry name" value="DZF"/>
    <property type="match status" value="1"/>
</dbReference>
<feature type="domain" description="DZF" evidence="8">
    <location>
        <begin position="43"/>
        <end position="408"/>
    </location>
</feature>
<feature type="region of interest" description="Disordered" evidence="7">
    <location>
        <begin position="391"/>
        <end position="428"/>
    </location>
</feature>
<dbReference type="InterPro" id="IPR049401">
    <property type="entry name" value="DZF_dom_N"/>
</dbReference>
<feature type="compositionally biased region" description="Acidic residues" evidence="7">
    <location>
        <begin position="406"/>
        <end position="415"/>
    </location>
</feature>
<organism evidence="9 10">
    <name type="scientific">Brachionus calyciflorus</name>
    <dbReference type="NCBI Taxonomy" id="104777"/>
    <lineage>
        <taxon>Eukaryota</taxon>
        <taxon>Metazoa</taxon>
        <taxon>Spiralia</taxon>
        <taxon>Gnathifera</taxon>
        <taxon>Rotifera</taxon>
        <taxon>Eurotatoria</taxon>
        <taxon>Monogononta</taxon>
        <taxon>Pseudotrocha</taxon>
        <taxon>Ploima</taxon>
        <taxon>Brachionidae</taxon>
        <taxon>Brachionus</taxon>
    </lineage>
</organism>
<keyword evidence="2" id="KW-0805">Transcription regulation</keyword>
<dbReference type="GO" id="GO:0071013">
    <property type="term" value="C:catalytic step 2 spliceosome"/>
    <property type="evidence" value="ECO:0007669"/>
    <property type="project" value="TreeGrafter"/>
</dbReference>
<comment type="caution">
    <text evidence="9">The sequence shown here is derived from an EMBL/GenBank/DDBJ whole genome shotgun (WGS) entry which is preliminary data.</text>
</comment>
<evidence type="ECO:0000313" key="10">
    <source>
        <dbReference type="Proteomes" id="UP000663879"/>
    </source>
</evidence>
<dbReference type="SMART" id="SM00572">
    <property type="entry name" value="DZF"/>
    <property type="match status" value="1"/>
</dbReference>
<evidence type="ECO:0000256" key="4">
    <source>
        <dbReference type="ARBA" id="ARBA00023159"/>
    </source>
</evidence>
<dbReference type="Pfam" id="PF20965">
    <property type="entry name" value="DZF_C"/>
    <property type="match status" value="1"/>
</dbReference>
<dbReference type="PROSITE" id="PS50152">
    <property type="entry name" value="25A_SYNTH_3"/>
    <property type="match status" value="1"/>
</dbReference>
<dbReference type="GO" id="GO:0003725">
    <property type="term" value="F:double-stranded RNA binding"/>
    <property type="evidence" value="ECO:0007669"/>
    <property type="project" value="TreeGrafter"/>
</dbReference>
<evidence type="ECO:0000256" key="3">
    <source>
        <dbReference type="ARBA" id="ARBA00023125"/>
    </source>
</evidence>
<dbReference type="InterPro" id="IPR043519">
    <property type="entry name" value="NT_sf"/>
</dbReference>
<dbReference type="GO" id="GO:0045893">
    <property type="term" value="P:positive regulation of DNA-templated transcription"/>
    <property type="evidence" value="ECO:0007669"/>
    <property type="project" value="TreeGrafter"/>
</dbReference>
<evidence type="ECO:0000313" key="9">
    <source>
        <dbReference type="EMBL" id="CAF0811230.1"/>
    </source>
</evidence>
<keyword evidence="5" id="KW-0804">Transcription</keyword>
<name>A0A813TG81_9BILA</name>
<dbReference type="EMBL" id="CAJNOC010000864">
    <property type="protein sequence ID" value="CAF0811230.1"/>
    <property type="molecule type" value="Genomic_DNA"/>
</dbReference>
<comment type="subcellular location">
    <subcellularLocation>
        <location evidence="1">Nucleus</location>
    </subcellularLocation>
</comment>
<dbReference type="Proteomes" id="UP000663879">
    <property type="component" value="Unassembled WGS sequence"/>
</dbReference>
<evidence type="ECO:0000256" key="5">
    <source>
        <dbReference type="ARBA" id="ARBA00023163"/>
    </source>
</evidence>
<dbReference type="SUPFAM" id="SSF81301">
    <property type="entry name" value="Nucleotidyltransferase"/>
    <property type="match status" value="1"/>
</dbReference>
<evidence type="ECO:0000256" key="2">
    <source>
        <dbReference type="ARBA" id="ARBA00023015"/>
    </source>
</evidence>
<accession>A0A813TG81</accession>
<keyword evidence="3" id="KW-0238">DNA-binding</keyword>
<dbReference type="GO" id="GO:0003677">
    <property type="term" value="F:DNA binding"/>
    <property type="evidence" value="ECO:0007669"/>
    <property type="project" value="UniProtKB-KW"/>
</dbReference>
<dbReference type="AlphaFoldDB" id="A0A813TG81"/>
<dbReference type="PANTHER" id="PTHR46447:SF1">
    <property type="entry name" value="INTERLEUKIN ENHANCER-BINDING FACTOR 2"/>
    <property type="match status" value="1"/>
</dbReference>
<evidence type="ECO:0000256" key="7">
    <source>
        <dbReference type="SAM" id="MobiDB-lite"/>
    </source>
</evidence>
<dbReference type="InterPro" id="IPR052134">
    <property type="entry name" value="ILF2"/>
</dbReference>
<sequence>MRGNGYQARGNFRGRTFGTGPRHFGRGGGGFQNRPFQQRHQPKPFIPHACFDFIQAETAFQRVKPVNQTDEKALNDALLKRNQDLTPTTNEQTHLLNLITKIQSILDNLTLSPADFDACTIDEIRQVGSFKKGTLLMSNKLVADLCVVLKTLPTREAVSRLAAKVFEELRKTITNPLELTNLQLSLNESGFEILSPALIAVSAVDVAVQVLVTTQQQNIRKLEPDLHLDAKICQLSLNSVKHARWFEENASHSTIKVLIRVLKDVKNRFDGLSPLNPWIIDLLSQYAVMNNPKREPLSLVVAFKRVFQLISAGFFLPGSAGIIDPCEGALVRVHTTMNLEQQDMVCFTCQTLLRVLSHGGYRQILGLEGNSSIANSPSVWSGVLVIPSSKAFEPTKEETSSTANTDDQDMGDLGEDNQLKGENMPQIE</sequence>
<dbReference type="Gene3D" id="1.10.1410.40">
    <property type="match status" value="1"/>
</dbReference>
<dbReference type="InterPro" id="IPR006561">
    <property type="entry name" value="DZF_dom"/>
</dbReference>
<evidence type="ECO:0000256" key="1">
    <source>
        <dbReference type="ARBA" id="ARBA00004123"/>
    </source>
</evidence>
<dbReference type="PANTHER" id="PTHR46447">
    <property type="entry name" value="INTERLEUKIN ENHANCER-BINDING FACTOR"/>
    <property type="match status" value="1"/>
</dbReference>
<keyword evidence="6" id="KW-0539">Nucleus</keyword>
<proteinExistence type="predicted"/>
<dbReference type="Pfam" id="PF07528">
    <property type="entry name" value="DZF_N"/>
    <property type="match status" value="1"/>
</dbReference>
<dbReference type="OrthoDB" id="5775647at2759"/>
<gene>
    <name evidence="9" type="ORF">OXX778_LOCUS6982</name>
</gene>
<protein>
    <recommendedName>
        <fullName evidence="8">DZF domain-containing protein</fullName>
    </recommendedName>
</protein>
<evidence type="ECO:0000259" key="8">
    <source>
        <dbReference type="PROSITE" id="PS51703"/>
    </source>
</evidence>
<dbReference type="InterPro" id="IPR049402">
    <property type="entry name" value="DZF_dom_C"/>
</dbReference>
<evidence type="ECO:0000256" key="6">
    <source>
        <dbReference type="ARBA" id="ARBA00023242"/>
    </source>
</evidence>
<keyword evidence="10" id="KW-1185">Reference proteome</keyword>
<feature type="region of interest" description="Disordered" evidence="7">
    <location>
        <begin position="1"/>
        <end position="34"/>
    </location>
</feature>
<feature type="compositionally biased region" description="Low complexity" evidence="7">
    <location>
        <begin position="9"/>
        <end position="22"/>
    </location>
</feature>
<reference evidence="9" key="1">
    <citation type="submission" date="2021-02" db="EMBL/GenBank/DDBJ databases">
        <authorList>
            <person name="Nowell W R."/>
        </authorList>
    </citation>
    <scope>NUCLEOTIDE SEQUENCE</scope>
    <source>
        <strain evidence="9">Ploen Becks lab</strain>
    </source>
</reference>
<dbReference type="Gene3D" id="3.30.460.10">
    <property type="entry name" value="Beta Polymerase, domain 2"/>
    <property type="match status" value="1"/>
</dbReference>
<keyword evidence="4" id="KW-0010">Activator</keyword>